<dbReference type="eggNOG" id="COG0631">
    <property type="taxonomic scope" value="Bacteria"/>
</dbReference>
<dbReference type="InterPro" id="IPR015655">
    <property type="entry name" value="PP2C"/>
</dbReference>
<comment type="caution">
    <text evidence="2">The sequence shown here is derived from an EMBL/GenBank/DDBJ whole genome shotgun (WGS) entry which is preliminary data.</text>
</comment>
<dbReference type="InterPro" id="IPR036457">
    <property type="entry name" value="PPM-type-like_dom_sf"/>
</dbReference>
<protein>
    <submittedName>
        <fullName evidence="2">Stage II sporulation protein E</fullName>
    </submittedName>
</protein>
<proteinExistence type="predicted"/>
<evidence type="ECO:0000313" key="2">
    <source>
        <dbReference type="EMBL" id="EIC94628.1"/>
    </source>
</evidence>
<gene>
    <name evidence="2" type="ORF">HMPREF9970_0773</name>
</gene>
<dbReference type="Gene3D" id="3.60.40.10">
    <property type="entry name" value="PPM-type phosphatase domain"/>
    <property type="match status" value="1"/>
</dbReference>
<dbReference type="GO" id="GO:0004722">
    <property type="term" value="F:protein serine/threonine phosphatase activity"/>
    <property type="evidence" value="ECO:0007669"/>
    <property type="project" value="InterPro"/>
</dbReference>
<dbReference type="OrthoDB" id="9801841at2"/>
<dbReference type="SMART" id="SM00331">
    <property type="entry name" value="PP2C_SIG"/>
    <property type="match status" value="1"/>
</dbReference>
<dbReference type="CDD" id="cd00143">
    <property type="entry name" value="PP2Cc"/>
    <property type="match status" value="1"/>
</dbReference>
<evidence type="ECO:0000313" key="3">
    <source>
        <dbReference type="Proteomes" id="UP000005039"/>
    </source>
</evidence>
<reference evidence="2 3" key="1">
    <citation type="submission" date="2012-03" db="EMBL/GenBank/DDBJ databases">
        <authorList>
            <person name="Durkin A.S."/>
            <person name="McCorrison J."/>
            <person name="Torralba M."/>
            <person name="Gillis M."/>
            <person name="Methe B."/>
            <person name="Sutton G."/>
            <person name="Nelson K.E."/>
        </authorList>
    </citation>
    <scope>NUCLEOTIDE SEQUENCE [LARGE SCALE GENOMIC DNA]</scope>
    <source>
        <strain evidence="2 3">F0468</strain>
    </source>
</reference>
<dbReference type="Proteomes" id="UP000005039">
    <property type="component" value="Unassembled WGS sequence"/>
</dbReference>
<accession>I0R4M0</accession>
<dbReference type="InterPro" id="IPR001932">
    <property type="entry name" value="PPM-type_phosphatase-like_dom"/>
</dbReference>
<dbReference type="PROSITE" id="PS51746">
    <property type="entry name" value="PPM_2"/>
    <property type="match status" value="1"/>
</dbReference>
<dbReference type="Pfam" id="PF13672">
    <property type="entry name" value="PP2C_2"/>
    <property type="match status" value="1"/>
</dbReference>
<name>I0R4M0_9FIRM</name>
<dbReference type="SMART" id="SM00332">
    <property type="entry name" value="PP2Cc"/>
    <property type="match status" value="1"/>
</dbReference>
<dbReference type="AlphaFoldDB" id="I0R4M0"/>
<dbReference type="PATRIC" id="fig|1095750.3.peg.2551"/>
<organism evidence="2 3">
    <name type="scientific">Lachnoanaerobaculum saburreum F0468</name>
    <dbReference type="NCBI Taxonomy" id="1095750"/>
    <lineage>
        <taxon>Bacteria</taxon>
        <taxon>Bacillati</taxon>
        <taxon>Bacillota</taxon>
        <taxon>Clostridia</taxon>
        <taxon>Lachnospirales</taxon>
        <taxon>Lachnospiraceae</taxon>
        <taxon>Lachnoanaerobaculum</taxon>
    </lineage>
</organism>
<dbReference type="SUPFAM" id="SSF81606">
    <property type="entry name" value="PP2C-like"/>
    <property type="match status" value="1"/>
</dbReference>
<dbReference type="EMBL" id="AJGH01000127">
    <property type="protein sequence ID" value="EIC94628.1"/>
    <property type="molecule type" value="Genomic_DNA"/>
</dbReference>
<keyword evidence="3" id="KW-1185">Reference proteome</keyword>
<evidence type="ECO:0000259" key="1">
    <source>
        <dbReference type="PROSITE" id="PS51746"/>
    </source>
</evidence>
<feature type="domain" description="PPM-type phosphatase" evidence="1">
    <location>
        <begin position="15"/>
        <end position="267"/>
    </location>
</feature>
<sequence>MFWNRLFKPFDYTLNAALISDIGKKRVENQDNFCFDTFINVNKAKSVRLKSQNFALPEAYAIMDGMGGEKLGAQASLEAAGFFSNIKKNISELLQRLNADERERVFYSLIHSMNEKVCQMAIKNHVKQSGTTFCAIFLIENRAYIVSVGDSKIFLIRNGKAVWQNESDAINTAIIENGRKKWIKGGLSQFLGMDTKEYELIPHIKELNLKPDDKFLLCSDGLTDYVSPDEIGMTVRENLMENSMDILLNMALKRGGRDNITILRLDIKRKE</sequence>
<dbReference type="PANTHER" id="PTHR47992">
    <property type="entry name" value="PROTEIN PHOSPHATASE"/>
    <property type="match status" value="1"/>
</dbReference>